<dbReference type="EMBL" id="KP007360">
    <property type="protein sequence ID" value="AIZ02095.1"/>
    <property type="molecule type" value="Genomic_DNA"/>
</dbReference>
<dbReference type="GeneID" id="26633715"/>
<name>A0A0A7HF85_9CAUD</name>
<accession>A0A0A7HF85</accession>
<protein>
    <submittedName>
        <fullName evidence="1">Uncharacterized protein</fullName>
    </submittedName>
</protein>
<evidence type="ECO:0000313" key="1">
    <source>
        <dbReference type="EMBL" id="AIZ02095.1"/>
    </source>
</evidence>
<gene>
    <name evidence="1" type="ORF">VR20_037</name>
</gene>
<keyword evidence="2" id="KW-1185">Reference proteome</keyword>
<dbReference type="Proteomes" id="UP000030716">
    <property type="component" value="Segment"/>
</dbReference>
<proteinExistence type="predicted"/>
<dbReference type="RefSeq" id="YP_009207216.1">
    <property type="nucleotide sequence ID" value="NC_028894.1"/>
</dbReference>
<reference evidence="1 2" key="1">
    <citation type="submission" date="2014-10" db="EMBL/GenBank/DDBJ databases">
        <title>VR bacteriophages - a small but diverse group of low-temperature viruses.</title>
        <authorList>
            <person name="Kaliniene L."/>
            <person name="Meskys R."/>
            <person name="Simoliunas E."/>
            <person name="Zajanckauskaite A."/>
            <person name="Truncaite L."/>
        </authorList>
    </citation>
    <scope>NUCLEOTIDE SEQUENCE [LARGE SCALE GENOMIC DNA]</scope>
</reference>
<evidence type="ECO:0000313" key="2">
    <source>
        <dbReference type="Proteomes" id="UP000030716"/>
    </source>
</evidence>
<dbReference type="KEGG" id="vg:26633715"/>
<sequence length="113" mass="12739">MAFNPEDRVKVTIKVSAVGVPSFERSSMFHPAGIHWYVQKTADNYNALVEAFVDDKLIHKVDMRKGTALRNLILTVEAQLLNEEICLTDIEAALHIARAEYYKLTGFSVEGEK</sequence>
<organism evidence="1 2">
    <name type="scientific">Escherichia phage vB_EcoM_VR20</name>
    <dbReference type="NCBI Taxonomy" id="1567027"/>
    <lineage>
        <taxon>Viruses</taxon>
        <taxon>Duplodnaviria</taxon>
        <taxon>Heunggongvirae</taxon>
        <taxon>Uroviricota</taxon>
        <taxon>Caudoviricetes</taxon>
        <taxon>Pantevenvirales</taxon>
        <taxon>Straboviridae</taxon>
        <taxon>Tevenvirinae</taxon>
        <taxon>Gaprivervirus</taxon>
        <taxon>Gaprivervirus vr20</taxon>
    </lineage>
</organism>